<dbReference type="PANTHER" id="PTHR35024">
    <property type="entry name" value="HYPOTHETICAL CYTOSOLIC PROTEIN"/>
    <property type="match status" value="1"/>
</dbReference>
<evidence type="ECO:0000313" key="4">
    <source>
        <dbReference type="Proteomes" id="UP000241771"/>
    </source>
</evidence>
<comment type="caution">
    <text evidence="3">The sequence shown here is derived from an EMBL/GenBank/DDBJ whole genome shotgun (WGS) entry which is preliminary data.</text>
</comment>
<feature type="region of interest" description="Disordered" evidence="2">
    <location>
        <begin position="112"/>
        <end position="149"/>
    </location>
</feature>
<dbReference type="Pfam" id="PF04519">
    <property type="entry name" value="Bactofilin"/>
    <property type="match status" value="1"/>
</dbReference>
<feature type="compositionally biased region" description="Basic and acidic residues" evidence="2">
    <location>
        <begin position="115"/>
        <end position="137"/>
    </location>
</feature>
<sequence>MGFFNKQSAATGELATTTIIAQGCNIKGELKLECDIQVDGCIEGKIRLEKLLVVSQSGRIEGEVFADKMIVGGIIKGKCYANTIEILENGKIEGDIYCDDLSIARGGKFLGSTHPEQKEQVVELKQDKKPEKKEESNKAIPKKATAANA</sequence>
<dbReference type="AlphaFoldDB" id="A0A2T3NPL9"/>
<dbReference type="RefSeq" id="WP_081878817.1">
    <property type="nucleotide sequence ID" value="NZ_PYMA01000012.1"/>
</dbReference>
<accession>A0A2T3NPL9</accession>
<proteinExistence type="inferred from homology"/>
<reference evidence="3 4" key="1">
    <citation type="submission" date="2018-01" db="EMBL/GenBank/DDBJ databases">
        <title>Whole genome sequencing of Histamine producing bacteria.</title>
        <authorList>
            <person name="Butler K."/>
        </authorList>
    </citation>
    <scope>NUCLEOTIDE SEQUENCE [LARGE SCALE GENOMIC DNA]</scope>
    <source>
        <strain evidence="3 4">DSM 100436</strain>
    </source>
</reference>
<dbReference type="InterPro" id="IPR007607">
    <property type="entry name" value="BacA/B"/>
</dbReference>
<dbReference type="Proteomes" id="UP000241771">
    <property type="component" value="Unassembled WGS sequence"/>
</dbReference>
<gene>
    <name evidence="3" type="ORF">C9I98_17765</name>
</gene>
<evidence type="ECO:0000256" key="1">
    <source>
        <dbReference type="ARBA" id="ARBA00044755"/>
    </source>
</evidence>
<dbReference type="OrthoDB" id="5612117at2"/>
<evidence type="ECO:0008006" key="5">
    <source>
        <dbReference type="Google" id="ProtNLM"/>
    </source>
</evidence>
<name>A0A2T3NPL9_9GAMM</name>
<comment type="similarity">
    <text evidence="1">Belongs to the bactofilin family.</text>
</comment>
<dbReference type="PANTHER" id="PTHR35024:SF4">
    <property type="entry name" value="POLYMER-FORMING CYTOSKELETAL PROTEIN"/>
    <property type="match status" value="1"/>
</dbReference>
<dbReference type="EMBL" id="PYMA01000012">
    <property type="protein sequence ID" value="PSW18226.1"/>
    <property type="molecule type" value="Genomic_DNA"/>
</dbReference>
<organism evidence="3 4">
    <name type="scientific">Photobacterium sanctipauli</name>
    <dbReference type="NCBI Taxonomy" id="1342794"/>
    <lineage>
        <taxon>Bacteria</taxon>
        <taxon>Pseudomonadati</taxon>
        <taxon>Pseudomonadota</taxon>
        <taxon>Gammaproteobacteria</taxon>
        <taxon>Vibrionales</taxon>
        <taxon>Vibrionaceae</taxon>
        <taxon>Photobacterium</taxon>
    </lineage>
</organism>
<dbReference type="PROSITE" id="PS51257">
    <property type="entry name" value="PROKAR_LIPOPROTEIN"/>
    <property type="match status" value="1"/>
</dbReference>
<keyword evidence="4" id="KW-1185">Reference proteome</keyword>
<protein>
    <recommendedName>
        <fullName evidence="5">Polymer-forming cytoskeletal protein</fullName>
    </recommendedName>
</protein>
<evidence type="ECO:0000256" key="2">
    <source>
        <dbReference type="SAM" id="MobiDB-lite"/>
    </source>
</evidence>
<evidence type="ECO:0000313" key="3">
    <source>
        <dbReference type="EMBL" id="PSW18226.1"/>
    </source>
</evidence>